<sequence length="94" mass="10755">MPPKNFDTKGSPIPYRLKKNLFFKAVLYKASATFNLFRILGSGCLNKGQRKGSLRIEVRFNAPLKETINCIVYAEFNNILEIDRHRNVGVDYSS</sequence>
<dbReference type="OrthoDB" id="5979489at2759"/>
<comment type="caution">
    <text evidence="1">The sequence shown here is derived from an EMBL/GenBank/DDBJ whole genome shotgun (WGS) entry which is preliminary data.</text>
</comment>
<protein>
    <submittedName>
        <fullName evidence="1">Uncharacterized protein</fullName>
    </submittedName>
</protein>
<dbReference type="AlphaFoldDB" id="A0A8K0P758"/>
<evidence type="ECO:0000313" key="1">
    <source>
        <dbReference type="EMBL" id="KAG8236361.1"/>
    </source>
</evidence>
<evidence type="ECO:0000313" key="2">
    <source>
        <dbReference type="Proteomes" id="UP000792457"/>
    </source>
</evidence>
<name>A0A8K0P758_LADFU</name>
<gene>
    <name evidence="1" type="ORF">J437_LFUL016581</name>
</gene>
<reference evidence="1" key="2">
    <citation type="submission" date="2017-10" db="EMBL/GenBank/DDBJ databases">
        <title>Ladona fulva Genome sequencing and assembly.</title>
        <authorList>
            <person name="Murali S."/>
            <person name="Richards S."/>
            <person name="Bandaranaike D."/>
            <person name="Bellair M."/>
            <person name="Blankenburg K."/>
            <person name="Chao H."/>
            <person name="Dinh H."/>
            <person name="Doddapaneni H."/>
            <person name="Dugan-Rocha S."/>
            <person name="Elkadiri S."/>
            <person name="Gnanaolivu R."/>
            <person name="Hernandez B."/>
            <person name="Skinner E."/>
            <person name="Javaid M."/>
            <person name="Lee S."/>
            <person name="Li M."/>
            <person name="Ming W."/>
            <person name="Munidasa M."/>
            <person name="Muniz J."/>
            <person name="Nguyen L."/>
            <person name="Hughes D."/>
            <person name="Osuji N."/>
            <person name="Pu L.-L."/>
            <person name="Puazo M."/>
            <person name="Qu C."/>
            <person name="Quiroz J."/>
            <person name="Raj R."/>
            <person name="Weissenberger G."/>
            <person name="Xin Y."/>
            <person name="Zou X."/>
            <person name="Han Y."/>
            <person name="Worley K."/>
            <person name="Muzny D."/>
            <person name="Gibbs R."/>
        </authorList>
    </citation>
    <scope>NUCLEOTIDE SEQUENCE</scope>
    <source>
        <strain evidence="1">Sampled in the wild</strain>
    </source>
</reference>
<accession>A0A8K0P758</accession>
<reference evidence="1" key="1">
    <citation type="submission" date="2013-04" db="EMBL/GenBank/DDBJ databases">
        <authorList>
            <person name="Qu J."/>
            <person name="Murali S.C."/>
            <person name="Bandaranaike D."/>
            <person name="Bellair M."/>
            <person name="Blankenburg K."/>
            <person name="Chao H."/>
            <person name="Dinh H."/>
            <person name="Doddapaneni H."/>
            <person name="Downs B."/>
            <person name="Dugan-Rocha S."/>
            <person name="Elkadiri S."/>
            <person name="Gnanaolivu R.D."/>
            <person name="Hernandez B."/>
            <person name="Javaid M."/>
            <person name="Jayaseelan J.C."/>
            <person name="Lee S."/>
            <person name="Li M."/>
            <person name="Ming W."/>
            <person name="Munidasa M."/>
            <person name="Muniz J."/>
            <person name="Nguyen L."/>
            <person name="Ongeri F."/>
            <person name="Osuji N."/>
            <person name="Pu L.-L."/>
            <person name="Puazo M."/>
            <person name="Qu C."/>
            <person name="Quiroz J."/>
            <person name="Raj R."/>
            <person name="Weissenberger G."/>
            <person name="Xin Y."/>
            <person name="Zou X."/>
            <person name="Han Y."/>
            <person name="Richards S."/>
            <person name="Worley K."/>
            <person name="Muzny D."/>
            <person name="Gibbs R."/>
        </authorList>
    </citation>
    <scope>NUCLEOTIDE SEQUENCE</scope>
    <source>
        <strain evidence="1">Sampled in the wild</strain>
    </source>
</reference>
<proteinExistence type="predicted"/>
<dbReference type="EMBL" id="KZ309017">
    <property type="protein sequence ID" value="KAG8236361.1"/>
    <property type="molecule type" value="Genomic_DNA"/>
</dbReference>
<dbReference type="Proteomes" id="UP000792457">
    <property type="component" value="Unassembled WGS sequence"/>
</dbReference>
<keyword evidence="2" id="KW-1185">Reference proteome</keyword>
<organism evidence="1 2">
    <name type="scientific">Ladona fulva</name>
    <name type="common">Scarce chaser dragonfly</name>
    <name type="synonym">Libellula fulva</name>
    <dbReference type="NCBI Taxonomy" id="123851"/>
    <lineage>
        <taxon>Eukaryota</taxon>
        <taxon>Metazoa</taxon>
        <taxon>Ecdysozoa</taxon>
        <taxon>Arthropoda</taxon>
        <taxon>Hexapoda</taxon>
        <taxon>Insecta</taxon>
        <taxon>Pterygota</taxon>
        <taxon>Palaeoptera</taxon>
        <taxon>Odonata</taxon>
        <taxon>Epiprocta</taxon>
        <taxon>Anisoptera</taxon>
        <taxon>Libelluloidea</taxon>
        <taxon>Libellulidae</taxon>
        <taxon>Ladona</taxon>
    </lineage>
</organism>